<protein>
    <recommendedName>
        <fullName evidence="5">GST C-terminal domain-containing protein</fullName>
    </recommendedName>
</protein>
<dbReference type="GO" id="GO:0004364">
    <property type="term" value="F:glutathione transferase activity"/>
    <property type="evidence" value="ECO:0007669"/>
    <property type="project" value="InterPro"/>
</dbReference>
<feature type="active site" description="Nucleophile" evidence="1">
    <location>
        <position position="61"/>
    </location>
</feature>
<dbReference type="PANTHER" id="PTHR32419:SF6">
    <property type="entry name" value="GLUTATHIONE S-TRANSFERASE OMEGA-LIKE 1-RELATED"/>
    <property type="match status" value="1"/>
</dbReference>
<evidence type="ECO:0000313" key="4">
    <source>
        <dbReference type="EMBL" id="CAD8333798.1"/>
    </source>
</evidence>
<dbReference type="Pfam" id="PF13410">
    <property type="entry name" value="GST_C_2"/>
    <property type="match status" value="1"/>
</dbReference>
<evidence type="ECO:0000256" key="1">
    <source>
        <dbReference type="PIRSR" id="PIRSR015753-1"/>
    </source>
</evidence>
<sequence>MKDSDAKPQTARLAWEDELRSGKLERSTSVFRHVIASSDGDEAQYPPEGNGRYHLYLSKACPWASRIEIAVRLTGLIPRIGMTFVDPIFQPIGEGRTGWVFSKEFPDDLTHKATLYEVYLHYHPDFTGKATTPMLLDTKTKTIVSNESKDILKSICWGFRKLHAPNTPDYFPMERLPDYESWLGKLYDPLLNGVYKVGFTTSQSDYDAGIKAMFDVLDEVDAHLGKNKWMLGDEFSVVDLILGVTLCRFDAVYYVHFMCCKKHIHEYEHLSNYVRCFYQQEHVKASADLESCKQHYFQSHHVIAPNKIVAVGNANSSLDLPHNREELFPSPTN</sequence>
<name>A0A7R9WTA5_9STRA</name>
<reference evidence="4" key="1">
    <citation type="submission" date="2021-01" db="EMBL/GenBank/DDBJ databases">
        <authorList>
            <person name="Corre E."/>
            <person name="Pelletier E."/>
            <person name="Niang G."/>
            <person name="Scheremetjew M."/>
            <person name="Finn R."/>
            <person name="Kale V."/>
            <person name="Holt S."/>
            <person name="Cochrane G."/>
            <person name="Meng A."/>
            <person name="Brown T."/>
            <person name="Cohen L."/>
        </authorList>
    </citation>
    <scope>NUCLEOTIDE SEQUENCE</scope>
    <source>
        <strain evidence="4">CCMP3328</strain>
    </source>
</reference>
<evidence type="ECO:0008006" key="5">
    <source>
        <dbReference type="Google" id="ProtNLM"/>
    </source>
</evidence>
<evidence type="ECO:0000256" key="2">
    <source>
        <dbReference type="PIRSR" id="PIRSR015753-2"/>
    </source>
</evidence>
<feature type="active site" description="Proton donor/acceptor" evidence="1">
    <location>
        <position position="195"/>
    </location>
</feature>
<feature type="binding site" evidence="2">
    <location>
        <position position="99"/>
    </location>
    <ligand>
        <name>glutathione</name>
        <dbReference type="ChEBI" id="CHEBI:57925"/>
    </ligand>
</feature>
<feature type="binding site" evidence="2">
    <location>
        <begin position="147"/>
        <end position="148"/>
    </location>
    <ligand>
        <name>glutathione</name>
        <dbReference type="ChEBI" id="CHEBI:57925"/>
    </ligand>
</feature>
<organism evidence="4">
    <name type="scientific">Craspedostauros australis</name>
    <dbReference type="NCBI Taxonomy" id="1486917"/>
    <lineage>
        <taxon>Eukaryota</taxon>
        <taxon>Sar</taxon>
        <taxon>Stramenopiles</taxon>
        <taxon>Ochrophyta</taxon>
        <taxon>Bacillariophyta</taxon>
        <taxon>Bacillariophyceae</taxon>
        <taxon>Bacillariophycidae</taxon>
        <taxon>Naviculales</taxon>
        <taxon>Naviculaceae</taxon>
        <taxon>Craspedostauros</taxon>
    </lineage>
</organism>
<dbReference type="EMBL" id="HBEF01009376">
    <property type="protein sequence ID" value="CAD8333798.1"/>
    <property type="molecule type" value="Transcribed_RNA"/>
</dbReference>
<dbReference type="PANTHER" id="PTHR32419">
    <property type="entry name" value="GLUTATHIONYL-HYDROQUINONE REDUCTASE"/>
    <property type="match status" value="1"/>
</dbReference>
<evidence type="ECO:0000256" key="3">
    <source>
        <dbReference type="PIRSR" id="PIRSR015753-3"/>
    </source>
</evidence>
<dbReference type="InterPro" id="IPR036282">
    <property type="entry name" value="Glutathione-S-Trfase_C_sf"/>
</dbReference>
<dbReference type="InterPro" id="IPR016639">
    <property type="entry name" value="GST_Omega/GSH"/>
</dbReference>
<dbReference type="AlphaFoldDB" id="A0A7R9WTA5"/>
<proteinExistence type="predicted"/>
<dbReference type="SUPFAM" id="SSF47616">
    <property type="entry name" value="GST C-terminal domain-like"/>
    <property type="match status" value="1"/>
</dbReference>
<feature type="site" description="Lowers pKa of active site Cys" evidence="3">
    <location>
        <position position="253"/>
    </location>
</feature>
<dbReference type="Gene3D" id="1.20.1050.10">
    <property type="match status" value="1"/>
</dbReference>
<feature type="site" description="Lowers pKa of active site Cys" evidence="3">
    <location>
        <position position="296"/>
    </location>
</feature>
<dbReference type="GO" id="GO:0005737">
    <property type="term" value="C:cytoplasm"/>
    <property type="evidence" value="ECO:0007669"/>
    <property type="project" value="TreeGrafter"/>
</dbReference>
<dbReference type="Gene3D" id="3.40.30.10">
    <property type="entry name" value="Glutaredoxin"/>
    <property type="match status" value="1"/>
</dbReference>
<accession>A0A7R9WTA5</accession>
<gene>
    <name evidence="4" type="ORF">CAUS1442_LOCUS5903</name>
</gene>
<dbReference type="PIRSF" id="PIRSF015753">
    <property type="entry name" value="GST"/>
    <property type="match status" value="1"/>
</dbReference>